<sequence length="115" mass="12685">MVLRFGDTLARAFAIVGLTLVSIASGHTIQRSGADPNAIPEAYYVPVAFSGTDSETAWMVTAIIFIVLFALCVIVCIYLWYLRNAKMKELRYIQNVHSGANKNNQNVWYGGGAHM</sequence>
<evidence type="ECO:0000313" key="1">
    <source>
        <dbReference type="EnsemblMetazoa" id="AATE008292-PA.1"/>
    </source>
</evidence>
<dbReference type="EnsemblMetazoa" id="AATE008292-RA">
    <property type="protein sequence ID" value="AATE008292-PA.1"/>
    <property type="gene ID" value="AATE008292"/>
</dbReference>
<name>A0A182IZ58_ANOAO</name>
<accession>A0A182IZ58</accession>
<proteinExistence type="predicted"/>
<dbReference type="VEuPathDB" id="VectorBase:AATE008292"/>
<reference evidence="1" key="1">
    <citation type="submission" date="2022-08" db="UniProtKB">
        <authorList>
            <consortium name="EnsemblMetazoa"/>
        </authorList>
    </citation>
    <scope>IDENTIFICATION</scope>
    <source>
        <strain evidence="1">EBRO</strain>
    </source>
</reference>
<dbReference type="AlphaFoldDB" id="A0A182IZ58"/>
<protein>
    <submittedName>
        <fullName evidence="1">Uncharacterized protein</fullName>
    </submittedName>
</protein>
<organism evidence="1">
    <name type="scientific">Anopheles atroparvus</name>
    <name type="common">European mosquito</name>
    <dbReference type="NCBI Taxonomy" id="41427"/>
    <lineage>
        <taxon>Eukaryota</taxon>
        <taxon>Metazoa</taxon>
        <taxon>Ecdysozoa</taxon>
        <taxon>Arthropoda</taxon>
        <taxon>Hexapoda</taxon>
        <taxon>Insecta</taxon>
        <taxon>Pterygota</taxon>
        <taxon>Neoptera</taxon>
        <taxon>Endopterygota</taxon>
        <taxon>Diptera</taxon>
        <taxon>Nematocera</taxon>
        <taxon>Culicoidea</taxon>
        <taxon>Culicidae</taxon>
        <taxon>Anophelinae</taxon>
        <taxon>Anopheles</taxon>
    </lineage>
</organism>